<comment type="caution">
    <text evidence="9">The sequence shown here is derived from an EMBL/GenBank/DDBJ whole genome shotgun (WGS) entry which is preliminary data.</text>
</comment>
<dbReference type="PANTHER" id="PTHR21708:SF45">
    <property type="entry name" value="2-DEHYDROPANTOATE 2-REDUCTASE"/>
    <property type="match status" value="1"/>
</dbReference>
<dbReference type="AlphaFoldDB" id="A0A158HBL3"/>
<dbReference type="GO" id="GO:0015940">
    <property type="term" value="P:pantothenate biosynthetic process"/>
    <property type="evidence" value="ECO:0007669"/>
    <property type="project" value="UniProtKB-UniPathway"/>
</dbReference>
<feature type="domain" description="Ketopantoate reductase C-terminal" evidence="8">
    <location>
        <begin position="199"/>
        <end position="319"/>
    </location>
</feature>
<dbReference type="InterPro" id="IPR036291">
    <property type="entry name" value="NAD(P)-bd_dom_sf"/>
</dbReference>
<evidence type="ECO:0000256" key="3">
    <source>
        <dbReference type="ARBA" id="ARBA00019465"/>
    </source>
</evidence>
<dbReference type="Pfam" id="PF08546">
    <property type="entry name" value="ApbA_C"/>
    <property type="match status" value="1"/>
</dbReference>
<evidence type="ECO:0000313" key="9">
    <source>
        <dbReference type="EMBL" id="SAL41764.1"/>
    </source>
</evidence>
<evidence type="ECO:0000256" key="6">
    <source>
        <dbReference type="ARBA" id="ARBA00048793"/>
    </source>
</evidence>
<evidence type="ECO:0000256" key="2">
    <source>
        <dbReference type="ARBA" id="ARBA00013014"/>
    </source>
</evidence>
<dbReference type="RefSeq" id="WP_087668053.1">
    <property type="nucleotide sequence ID" value="NZ_FCNW02000015.1"/>
</dbReference>
<organism evidence="9 10">
    <name type="scientific">Caballeronia humi</name>
    <dbReference type="NCBI Taxonomy" id="326474"/>
    <lineage>
        <taxon>Bacteria</taxon>
        <taxon>Pseudomonadati</taxon>
        <taxon>Pseudomonadota</taxon>
        <taxon>Betaproteobacteria</taxon>
        <taxon>Burkholderiales</taxon>
        <taxon>Burkholderiaceae</taxon>
        <taxon>Caballeronia</taxon>
    </lineage>
</organism>
<evidence type="ECO:0000259" key="7">
    <source>
        <dbReference type="Pfam" id="PF02558"/>
    </source>
</evidence>
<protein>
    <recommendedName>
        <fullName evidence="3">2-dehydropantoate 2-reductase</fullName>
        <ecNumber evidence="2">1.1.1.169</ecNumber>
    </recommendedName>
    <alternativeName>
        <fullName evidence="5">Ketopantoate reductase</fullName>
    </alternativeName>
</protein>
<evidence type="ECO:0000259" key="8">
    <source>
        <dbReference type="Pfam" id="PF08546"/>
    </source>
</evidence>
<dbReference type="GO" id="GO:0008677">
    <property type="term" value="F:2-dehydropantoate 2-reductase activity"/>
    <property type="evidence" value="ECO:0007669"/>
    <property type="project" value="UniProtKB-EC"/>
</dbReference>
<dbReference type="InterPro" id="IPR051402">
    <property type="entry name" value="KPR-Related"/>
</dbReference>
<gene>
    <name evidence="9" type="ORF">AWB65_03171</name>
</gene>
<dbReference type="EMBL" id="FCNW02000015">
    <property type="protein sequence ID" value="SAL41764.1"/>
    <property type="molecule type" value="Genomic_DNA"/>
</dbReference>
<dbReference type="Pfam" id="PF02558">
    <property type="entry name" value="ApbA"/>
    <property type="match status" value="1"/>
</dbReference>
<dbReference type="UniPathway" id="UPA00028">
    <property type="reaction ID" value="UER00004"/>
</dbReference>
<keyword evidence="4" id="KW-0566">Pantothenate biosynthesis</keyword>
<reference evidence="9" key="1">
    <citation type="submission" date="2016-01" db="EMBL/GenBank/DDBJ databases">
        <authorList>
            <person name="Peeters C."/>
        </authorList>
    </citation>
    <scope>NUCLEOTIDE SEQUENCE [LARGE SCALE GENOMIC DNA]</scope>
    <source>
        <strain evidence="9">LMG 22934</strain>
    </source>
</reference>
<dbReference type="NCBIfam" id="NF005089">
    <property type="entry name" value="PRK06522.1-4"/>
    <property type="match status" value="1"/>
</dbReference>
<evidence type="ECO:0000256" key="4">
    <source>
        <dbReference type="ARBA" id="ARBA00022655"/>
    </source>
</evidence>
<comment type="catalytic activity">
    <reaction evidence="6">
        <text>(R)-pantoate + NADP(+) = 2-dehydropantoate + NADPH + H(+)</text>
        <dbReference type="Rhea" id="RHEA:16233"/>
        <dbReference type="ChEBI" id="CHEBI:11561"/>
        <dbReference type="ChEBI" id="CHEBI:15378"/>
        <dbReference type="ChEBI" id="CHEBI:15980"/>
        <dbReference type="ChEBI" id="CHEBI:57783"/>
        <dbReference type="ChEBI" id="CHEBI:58349"/>
        <dbReference type="EC" id="1.1.1.169"/>
    </reaction>
</comment>
<dbReference type="SUPFAM" id="SSF48179">
    <property type="entry name" value="6-phosphogluconate dehydrogenase C-terminal domain-like"/>
    <property type="match status" value="1"/>
</dbReference>
<dbReference type="STRING" id="326474.AWB65_03171"/>
<dbReference type="Gene3D" id="3.40.50.720">
    <property type="entry name" value="NAD(P)-binding Rossmann-like Domain"/>
    <property type="match status" value="1"/>
</dbReference>
<accession>A0A158HBL3</accession>
<dbReference type="InterPro" id="IPR008927">
    <property type="entry name" value="6-PGluconate_DH-like_C_sf"/>
</dbReference>
<evidence type="ECO:0000256" key="1">
    <source>
        <dbReference type="ARBA" id="ARBA00004994"/>
    </source>
</evidence>
<dbReference type="GO" id="GO:0005737">
    <property type="term" value="C:cytoplasm"/>
    <property type="evidence" value="ECO:0007669"/>
    <property type="project" value="TreeGrafter"/>
</dbReference>
<name>A0A158HBL3_9BURK</name>
<evidence type="ECO:0000256" key="5">
    <source>
        <dbReference type="ARBA" id="ARBA00032024"/>
    </source>
</evidence>
<dbReference type="PANTHER" id="PTHR21708">
    <property type="entry name" value="PROBABLE 2-DEHYDROPANTOATE 2-REDUCTASE"/>
    <property type="match status" value="1"/>
</dbReference>
<dbReference type="EC" id="1.1.1.169" evidence="2"/>
<sequence>MLKVCIFGGGAIGGYIAGHLSRAGLCEVSVVARGATLDAIRSNGIRVVKPAETFSVRVDARSDARELGVQDYVFITLKAHQVKGALEQIQSLMDHKTVVLPPTTGIPYYFFHEAPGQLKNRQMRLIDPVGRQWLALPPQQVLGCVYWIGAHSIEPGVIAQDGAKAGCPLGELDGSRSTRASRLSELLSASGIASKVSDDIRSAIWIKFVNSLCWNPVAVLTQATLGEMRDAGDVVPIIEGMMREADALAVRLGIAIGPDPDKRIAMTLSATHHKMSMLQDLEAGRALELDALSESLDAVRELAGMPTPMLDSVLAIARLRASRAAAARQT</sequence>
<dbReference type="InterPro" id="IPR013332">
    <property type="entry name" value="KPR_N"/>
</dbReference>
<comment type="pathway">
    <text evidence="1">Cofactor biosynthesis; (R)-pantothenate biosynthesis; (R)-pantoate from 3-methyl-2-oxobutanoate: step 2/2.</text>
</comment>
<dbReference type="SUPFAM" id="SSF51735">
    <property type="entry name" value="NAD(P)-binding Rossmann-fold domains"/>
    <property type="match status" value="1"/>
</dbReference>
<dbReference type="InterPro" id="IPR013752">
    <property type="entry name" value="KPA_reductase"/>
</dbReference>
<dbReference type="OrthoDB" id="9796561at2"/>
<keyword evidence="10" id="KW-1185">Reference proteome</keyword>
<dbReference type="InterPro" id="IPR013328">
    <property type="entry name" value="6PGD_dom2"/>
</dbReference>
<proteinExistence type="predicted"/>
<evidence type="ECO:0000313" key="10">
    <source>
        <dbReference type="Proteomes" id="UP000054977"/>
    </source>
</evidence>
<feature type="domain" description="Ketopantoate reductase N-terminal" evidence="7">
    <location>
        <begin position="4"/>
        <end position="173"/>
    </location>
</feature>
<dbReference type="Gene3D" id="1.10.1040.10">
    <property type="entry name" value="N-(1-d-carboxylethyl)-l-norvaline Dehydrogenase, domain 2"/>
    <property type="match status" value="1"/>
</dbReference>
<dbReference type="Proteomes" id="UP000054977">
    <property type="component" value="Unassembled WGS sequence"/>
</dbReference>